<dbReference type="GO" id="GO:0016747">
    <property type="term" value="F:acyltransferase activity, transferring groups other than amino-acyl groups"/>
    <property type="evidence" value="ECO:0007669"/>
    <property type="project" value="InterPro"/>
</dbReference>
<dbReference type="InterPro" id="IPR016181">
    <property type="entry name" value="Acyl_CoA_acyltransferase"/>
</dbReference>
<feature type="domain" description="N-acetyltransferase" evidence="1">
    <location>
        <begin position="78"/>
        <end position="242"/>
    </location>
</feature>
<dbReference type="InterPro" id="IPR000182">
    <property type="entry name" value="GNAT_dom"/>
</dbReference>
<dbReference type="Pfam" id="PF00583">
    <property type="entry name" value="Acetyltransf_1"/>
    <property type="match status" value="1"/>
</dbReference>
<proteinExistence type="predicted"/>
<dbReference type="SUPFAM" id="SSF55729">
    <property type="entry name" value="Acyl-CoA N-acyltransferases (Nat)"/>
    <property type="match status" value="1"/>
</dbReference>
<name>A0A061JLR4_STUST</name>
<dbReference type="EMBL" id="AMCZ02000052">
    <property type="protein sequence ID" value="EWC39129.1"/>
    <property type="molecule type" value="Genomic_DNA"/>
</dbReference>
<dbReference type="Proteomes" id="UP000026923">
    <property type="component" value="Unassembled WGS sequence"/>
</dbReference>
<evidence type="ECO:0000313" key="3">
    <source>
        <dbReference type="Proteomes" id="UP000026923"/>
    </source>
</evidence>
<comment type="caution">
    <text evidence="2">The sequence shown here is derived from an EMBL/GenBank/DDBJ whole genome shotgun (WGS) entry which is preliminary data.</text>
</comment>
<evidence type="ECO:0000313" key="2">
    <source>
        <dbReference type="EMBL" id="EWC39129.1"/>
    </source>
</evidence>
<evidence type="ECO:0000259" key="1">
    <source>
        <dbReference type="PROSITE" id="PS51186"/>
    </source>
</evidence>
<dbReference type="HOGENOM" id="CLU_099842_0_0_6"/>
<gene>
    <name evidence="2" type="ORF">B597_021870</name>
</gene>
<protein>
    <submittedName>
        <fullName evidence="2">Histone acetyltransferase</fullName>
    </submittedName>
</protein>
<dbReference type="PROSITE" id="PS51186">
    <property type="entry name" value="GNAT"/>
    <property type="match status" value="1"/>
</dbReference>
<dbReference type="AlphaFoldDB" id="A0A061JLR4"/>
<dbReference type="eggNOG" id="COG0456">
    <property type="taxonomic scope" value="Bacteria"/>
</dbReference>
<accession>A0A061JLR4</accession>
<organism evidence="2 3">
    <name type="scientific">Stutzerimonas stutzeri KOS6</name>
    <dbReference type="NCBI Taxonomy" id="1218352"/>
    <lineage>
        <taxon>Bacteria</taxon>
        <taxon>Pseudomonadati</taxon>
        <taxon>Pseudomonadota</taxon>
        <taxon>Gammaproteobacteria</taxon>
        <taxon>Pseudomonadales</taxon>
        <taxon>Pseudomonadaceae</taxon>
        <taxon>Stutzerimonas</taxon>
    </lineage>
</organism>
<keyword evidence="2" id="KW-0808">Transferase</keyword>
<dbReference type="Gene3D" id="3.40.630.30">
    <property type="match status" value="1"/>
</dbReference>
<reference evidence="2 3" key="1">
    <citation type="journal article" date="2013" name="Genome Announc.">
        <title>Draft Genome of the Nitrogen-Fixing Bacterium Pseudomonas stutzeri Strain KOS6 Isolated from Industrial Hydrocarbon Sludge.</title>
        <authorList>
            <person name="Grigoryeva T.V."/>
            <person name="Laikov A.V."/>
            <person name="Naumova R.P."/>
            <person name="Manolov A.I."/>
            <person name="Larin A.K."/>
            <person name="Karpova I.Y."/>
            <person name="Semashko T.A."/>
            <person name="Alexeev D.G."/>
            <person name="Kostryukova E.S."/>
            <person name="Muller R."/>
            <person name="Govorun V.M."/>
        </authorList>
    </citation>
    <scope>NUCLEOTIDE SEQUENCE [LARGE SCALE GENOMIC DNA]</scope>
    <source>
        <strain evidence="2 3">KOS6</strain>
    </source>
</reference>
<sequence length="243" mass="26649">MPAITAACCTKWRNPVQPRIARRADKALGAAAWPGARLPFAREYLAPGKRNRTGSRMIAGLLQSPRGLARHSSVIQMYQLRAMQERDIPAVLAIQEASYSVEVLEDEAVIRARLAAFPQLAWVAEDAQGVCAYLFAYHSRLGMVTPLDGEFCTDEQADCLYLHDLAVAGRAAGRGIGPALVRHNLQQAGTARLRYSALVSVQDSTGFWSRLGYTAQENLEPPQAGNLASYRIPAVYMVRSLHQ</sequence>